<name>A0A5J5J5U2_9MICO</name>
<evidence type="ECO:0000313" key="4">
    <source>
        <dbReference type="Proteomes" id="UP000325827"/>
    </source>
</evidence>
<proteinExistence type="predicted"/>
<feature type="transmembrane region" description="Helical" evidence="2">
    <location>
        <begin position="48"/>
        <end position="67"/>
    </location>
</feature>
<keyword evidence="2" id="KW-1133">Transmembrane helix</keyword>
<evidence type="ECO:0000313" key="3">
    <source>
        <dbReference type="EMBL" id="KAA9110345.1"/>
    </source>
</evidence>
<dbReference type="RefSeq" id="WP_033107642.1">
    <property type="nucleotide sequence ID" value="NZ_VYSA01000001.1"/>
</dbReference>
<dbReference type="Pfam" id="PF11666">
    <property type="entry name" value="DUF2933"/>
    <property type="match status" value="1"/>
</dbReference>
<evidence type="ECO:0000256" key="1">
    <source>
        <dbReference type="SAM" id="MobiDB-lite"/>
    </source>
</evidence>
<organism evidence="3 4">
    <name type="scientific">Microbacterium rhizomatis</name>
    <dbReference type="NCBI Taxonomy" id="1631477"/>
    <lineage>
        <taxon>Bacteria</taxon>
        <taxon>Bacillati</taxon>
        <taxon>Actinomycetota</taxon>
        <taxon>Actinomycetes</taxon>
        <taxon>Micrococcales</taxon>
        <taxon>Microbacteriaceae</taxon>
        <taxon>Microbacterium</taxon>
    </lineage>
</organism>
<dbReference type="Proteomes" id="UP000325827">
    <property type="component" value="Unassembled WGS sequence"/>
</dbReference>
<dbReference type="InterPro" id="IPR021682">
    <property type="entry name" value="DUF2933"/>
</dbReference>
<gene>
    <name evidence="3" type="ORF">F6B43_01210</name>
</gene>
<evidence type="ECO:0000256" key="2">
    <source>
        <dbReference type="SAM" id="Phobius"/>
    </source>
</evidence>
<comment type="caution">
    <text evidence="3">The sequence shown here is derived from an EMBL/GenBank/DDBJ whole genome shotgun (WGS) entry which is preliminary data.</text>
</comment>
<sequence length="94" mass="10254">MTGDHQPPADHPGEGDPRRRMPVTAWLIIGISVLGIAIYLFIDHLPHVVAVLPYVAIIGMAAMHLFGHRHHTGAHDSNHRRHGGDSGTDTRESS</sequence>
<accession>A0A5J5J5U2</accession>
<feature type="region of interest" description="Disordered" evidence="1">
    <location>
        <begin position="70"/>
        <end position="94"/>
    </location>
</feature>
<dbReference type="GeneID" id="97369548"/>
<dbReference type="AlphaFoldDB" id="A0A5J5J5U2"/>
<reference evidence="4" key="1">
    <citation type="submission" date="2019-09" db="EMBL/GenBank/DDBJ databases">
        <title>Mumia zhuanghuii sp. nov. isolated from the intestinal contents of plateau pika (Ochotona curzoniae) in the Qinghai-Tibet plateau of China.</title>
        <authorList>
            <person name="Tian Z."/>
        </authorList>
    </citation>
    <scope>NUCLEOTIDE SEQUENCE [LARGE SCALE GENOMIC DNA]</scope>
    <source>
        <strain evidence="4">JCM 30598</strain>
    </source>
</reference>
<protein>
    <submittedName>
        <fullName evidence="3">DUF2933 domain-containing protein</fullName>
    </submittedName>
</protein>
<dbReference type="EMBL" id="VYSA01000001">
    <property type="protein sequence ID" value="KAA9110345.1"/>
    <property type="molecule type" value="Genomic_DNA"/>
</dbReference>
<keyword evidence="4" id="KW-1185">Reference proteome</keyword>
<feature type="compositionally biased region" description="Basic residues" evidence="1">
    <location>
        <begin position="70"/>
        <end position="82"/>
    </location>
</feature>
<keyword evidence="2" id="KW-0812">Transmembrane</keyword>
<feature type="transmembrane region" description="Helical" evidence="2">
    <location>
        <begin position="23"/>
        <end position="42"/>
    </location>
</feature>
<dbReference type="OrthoDB" id="5298481at2"/>
<keyword evidence="2" id="KW-0472">Membrane</keyword>